<feature type="domain" description="Flagellar motor switch protein FliG C-terminal" evidence="1">
    <location>
        <begin position="5"/>
        <end position="66"/>
    </location>
</feature>
<accession>A0A2N5ZC74</accession>
<dbReference type="SUPFAM" id="SSF48029">
    <property type="entry name" value="FliG"/>
    <property type="match status" value="1"/>
</dbReference>
<evidence type="ECO:0000259" key="1">
    <source>
        <dbReference type="Pfam" id="PF01706"/>
    </source>
</evidence>
<evidence type="ECO:0000313" key="3">
    <source>
        <dbReference type="Proteomes" id="UP000234857"/>
    </source>
</evidence>
<proteinExistence type="predicted"/>
<comment type="caution">
    <text evidence="2">The sequence shown here is derived from an EMBL/GenBank/DDBJ whole genome shotgun (WGS) entry which is preliminary data.</text>
</comment>
<evidence type="ECO:0000313" key="2">
    <source>
        <dbReference type="EMBL" id="PLX16262.1"/>
    </source>
</evidence>
<reference evidence="2 3" key="1">
    <citation type="submission" date="2017-11" db="EMBL/GenBank/DDBJ databases">
        <title>Genome-resolved metagenomics identifies genetic mobility, metabolic interactions, and unexpected diversity in perchlorate-reducing communities.</title>
        <authorList>
            <person name="Barnum T.P."/>
            <person name="Figueroa I.A."/>
            <person name="Carlstrom C.I."/>
            <person name="Lucas L.N."/>
            <person name="Engelbrektson A.L."/>
            <person name="Coates J.D."/>
        </authorList>
    </citation>
    <scope>NUCLEOTIDE SEQUENCE [LARGE SCALE GENOMIC DNA]</scope>
    <source>
        <strain evidence="2">BM706</strain>
    </source>
</reference>
<dbReference type="InterPro" id="IPR011002">
    <property type="entry name" value="FliG_a-hlx"/>
</dbReference>
<name>A0A2N5ZC74_MUIH1</name>
<gene>
    <name evidence="2" type="ORF">C0601_10640</name>
</gene>
<dbReference type="Proteomes" id="UP000234857">
    <property type="component" value="Unassembled WGS sequence"/>
</dbReference>
<dbReference type="Pfam" id="PF01706">
    <property type="entry name" value="FliG_C"/>
    <property type="match status" value="1"/>
</dbReference>
<protein>
    <recommendedName>
        <fullName evidence="1">Flagellar motor switch protein FliG C-terminal domain-containing protein</fullName>
    </recommendedName>
</protein>
<dbReference type="EMBL" id="PKTG01000120">
    <property type="protein sequence ID" value="PLX16262.1"/>
    <property type="molecule type" value="Genomic_DNA"/>
</dbReference>
<dbReference type="InterPro" id="IPR023087">
    <property type="entry name" value="Flg_Motor_Flig_C"/>
</dbReference>
<organism evidence="2 3">
    <name type="scientific">Muiribacterium halophilum</name>
    <dbReference type="NCBI Taxonomy" id="2053465"/>
    <lineage>
        <taxon>Bacteria</taxon>
        <taxon>Candidatus Muiribacteriota</taxon>
        <taxon>Candidatus Muiribacteriia</taxon>
        <taxon>Candidatus Muiribacteriales</taxon>
        <taxon>Candidatus Muiribacteriaceae</taxon>
        <taxon>Candidatus Muiribacterium</taxon>
    </lineage>
</organism>
<dbReference type="Gene3D" id="1.10.220.30">
    <property type="match status" value="1"/>
</dbReference>
<sequence length="84" mass="9591">MIKNINEIMRLDNDTIQEALRGTDITEIANLFLLLSEPVAYKISRNLSTRAFEKVNEKAKEIGKKNADKKYIDSFLKKVNSVCS</sequence>
<dbReference type="AlphaFoldDB" id="A0A2N5ZC74"/>